<dbReference type="Gene3D" id="3.30.700.10">
    <property type="entry name" value="Glycoprotein, Type 4 Pilin"/>
    <property type="match status" value="1"/>
</dbReference>
<protein>
    <submittedName>
        <fullName evidence="3">Prepilin peptidase dependent protein A</fullName>
    </submittedName>
</protein>
<dbReference type="AlphaFoldDB" id="A0A6M8UF96"/>
<feature type="transmembrane region" description="Helical" evidence="2">
    <location>
        <begin position="57"/>
        <end position="78"/>
    </location>
</feature>
<dbReference type="EMBL" id="CP054212">
    <property type="protein sequence ID" value="QKJ88489.1"/>
    <property type="molecule type" value="Genomic_DNA"/>
</dbReference>
<evidence type="ECO:0000313" key="4">
    <source>
        <dbReference type="Proteomes" id="UP000505325"/>
    </source>
</evidence>
<dbReference type="NCBIfam" id="TIGR02532">
    <property type="entry name" value="IV_pilin_GFxxxE"/>
    <property type="match status" value="1"/>
</dbReference>
<evidence type="ECO:0000256" key="1">
    <source>
        <dbReference type="ARBA" id="ARBA00004167"/>
    </source>
</evidence>
<sequence>MLSLPYAAYPAKTHCQRWKRAKSVESIAQNTVLPLATNPIKTEADGMKINSAQGYTLIELLIVLTIAGLLSIGSLAGWQSWQQRQRLNDTARQLQRFLHGVRIFASWHNTAQRLWLKQGTRWCLGSGMMPENRCEPGRRLQLVAPHPTVKITAVIGEPGFFGLRDVARPGSIVFSDGHVTWRVVISSRGRIRLCKTEQESCL</sequence>
<proteinExistence type="predicted"/>
<dbReference type="Proteomes" id="UP000505325">
    <property type="component" value="Chromosome"/>
</dbReference>
<dbReference type="InterPro" id="IPR045584">
    <property type="entry name" value="Pilin-like"/>
</dbReference>
<organism evidence="3 4">
    <name type="scientific">Paramixta manurensis</name>
    <dbReference type="NCBI Taxonomy" id="2740817"/>
    <lineage>
        <taxon>Bacteria</taxon>
        <taxon>Pseudomonadati</taxon>
        <taxon>Pseudomonadota</taxon>
        <taxon>Gammaproteobacteria</taxon>
        <taxon>Enterobacterales</taxon>
        <taxon>Erwiniaceae</taxon>
        <taxon>Paramixta</taxon>
    </lineage>
</organism>
<dbReference type="GO" id="GO:0016020">
    <property type="term" value="C:membrane"/>
    <property type="evidence" value="ECO:0007669"/>
    <property type="project" value="UniProtKB-SubCell"/>
</dbReference>
<dbReference type="SUPFAM" id="SSF54523">
    <property type="entry name" value="Pili subunits"/>
    <property type="match status" value="1"/>
</dbReference>
<dbReference type="Pfam" id="PF07963">
    <property type="entry name" value="N_methyl"/>
    <property type="match status" value="1"/>
</dbReference>
<comment type="subcellular location">
    <subcellularLocation>
        <location evidence="1">Membrane</location>
        <topology evidence="1">Single-pass membrane protein</topology>
    </subcellularLocation>
</comment>
<keyword evidence="2" id="KW-0472">Membrane</keyword>
<accession>A0A6M8UF96</accession>
<dbReference type="KEGG" id="pmak:PMPD1_3573"/>
<dbReference type="NCBIfam" id="NF007800">
    <property type="entry name" value="PRK10506.1"/>
    <property type="match status" value="1"/>
</dbReference>
<gene>
    <name evidence="3" type="ORF">PMPD1_3573</name>
</gene>
<dbReference type="PROSITE" id="PS00409">
    <property type="entry name" value="PROKAR_NTER_METHYL"/>
    <property type="match status" value="1"/>
</dbReference>
<keyword evidence="4" id="KW-1185">Reference proteome</keyword>
<evidence type="ECO:0000313" key="3">
    <source>
        <dbReference type="EMBL" id="QKJ88489.1"/>
    </source>
</evidence>
<keyword evidence="2" id="KW-1133">Transmembrane helix</keyword>
<keyword evidence="2" id="KW-0812">Transmembrane</keyword>
<reference evidence="3 4" key="1">
    <citation type="submission" date="2020-06" db="EMBL/GenBank/DDBJ databases">
        <title>Genome sequence of Paramixta manurensis strain PD-1.</title>
        <authorList>
            <person name="Lee C.W."/>
            <person name="Kim J."/>
        </authorList>
    </citation>
    <scope>NUCLEOTIDE SEQUENCE [LARGE SCALE GENOMIC DNA]</scope>
    <source>
        <strain evidence="3 4">PD-1</strain>
    </source>
</reference>
<evidence type="ECO:0000256" key="2">
    <source>
        <dbReference type="SAM" id="Phobius"/>
    </source>
</evidence>
<name>A0A6M8UF96_9GAMM</name>
<dbReference type="InterPro" id="IPR012902">
    <property type="entry name" value="N_methyl_site"/>
</dbReference>